<feature type="non-terminal residue" evidence="1">
    <location>
        <position position="1"/>
    </location>
</feature>
<evidence type="ECO:0000313" key="1">
    <source>
        <dbReference type="EMBL" id="VAX36923.1"/>
    </source>
</evidence>
<dbReference type="SUPFAM" id="SSF56954">
    <property type="entry name" value="Outer membrane efflux proteins (OEP)"/>
    <property type="match status" value="1"/>
</dbReference>
<evidence type="ECO:0008006" key="2">
    <source>
        <dbReference type="Google" id="ProtNLM"/>
    </source>
</evidence>
<proteinExistence type="predicted"/>
<gene>
    <name evidence="1" type="ORF">MNBD_PLANCTO02-1622</name>
</gene>
<protein>
    <recommendedName>
        <fullName evidence="2">TolC family protein</fullName>
    </recommendedName>
</protein>
<dbReference type="AlphaFoldDB" id="A0A3B1DJI2"/>
<name>A0A3B1DJI2_9ZZZZ</name>
<dbReference type="EMBL" id="UOGL01000088">
    <property type="protein sequence ID" value="VAX36923.1"/>
    <property type="molecule type" value="Genomic_DNA"/>
</dbReference>
<accession>A0A3B1DJI2</accession>
<reference evidence="1" key="1">
    <citation type="submission" date="2018-06" db="EMBL/GenBank/DDBJ databases">
        <authorList>
            <person name="Zhirakovskaya E."/>
        </authorList>
    </citation>
    <scope>NUCLEOTIDE SEQUENCE</scope>
</reference>
<dbReference type="Gene3D" id="1.20.1600.10">
    <property type="entry name" value="Outer membrane efflux proteins (OEP)"/>
    <property type="match status" value="1"/>
</dbReference>
<dbReference type="GO" id="GO:0015562">
    <property type="term" value="F:efflux transmembrane transporter activity"/>
    <property type="evidence" value="ECO:0007669"/>
    <property type="project" value="InterPro"/>
</dbReference>
<sequence>SSKYEIERYSKEIIPDAKSSLELVTSGYEKGEFDYNRLLTAQRTYFQTNIAYLQAIQSWWTAKLEIDGLLLRGGLNSQP</sequence>
<organism evidence="1">
    <name type="scientific">hydrothermal vent metagenome</name>
    <dbReference type="NCBI Taxonomy" id="652676"/>
    <lineage>
        <taxon>unclassified sequences</taxon>
        <taxon>metagenomes</taxon>
        <taxon>ecological metagenomes</taxon>
    </lineage>
</organism>